<protein>
    <submittedName>
        <fullName evidence="1">Uncharacterized protein</fullName>
    </submittedName>
</protein>
<accession>A0AAD1UAU1</accession>
<proteinExistence type="predicted"/>
<evidence type="ECO:0000313" key="2">
    <source>
        <dbReference type="Proteomes" id="UP001295684"/>
    </source>
</evidence>
<organism evidence="1 2">
    <name type="scientific">Euplotes crassus</name>
    <dbReference type="NCBI Taxonomy" id="5936"/>
    <lineage>
        <taxon>Eukaryota</taxon>
        <taxon>Sar</taxon>
        <taxon>Alveolata</taxon>
        <taxon>Ciliophora</taxon>
        <taxon>Intramacronucleata</taxon>
        <taxon>Spirotrichea</taxon>
        <taxon>Hypotrichia</taxon>
        <taxon>Euplotida</taxon>
        <taxon>Euplotidae</taxon>
        <taxon>Moneuplotes</taxon>
    </lineage>
</organism>
<comment type="caution">
    <text evidence="1">The sequence shown here is derived from an EMBL/GenBank/DDBJ whole genome shotgun (WGS) entry which is preliminary data.</text>
</comment>
<keyword evidence="2" id="KW-1185">Reference proteome</keyword>
<gene>
    <name evidence="1" type="ORF">ECRASSUSDP1_LOCUS4536</name>
</gene>
<name>A0AAD1UAU1_EUPCR</name>
<sequence>MKPEPHKVCSETNMSFQYLLRETPLIRECLQLDRENLKPSMLNILSPNVFNLWR</sequence>
<reference evidence="1" key="1">
    <citation type="submission" date="2023-07" db="EMBL/GenBank/DDBJ databases">
        <authorList>
            <consortium name="AG Swart"/>
            <person name="Singh M."/>
            <person name="Singh A."/>
            <person name="Seah K."/>
            <person name="Emmerich C."/>
        </authorList>
    </citation>
    <scope>NUCLEOTIDE SEQUENCE</scope>
    <source>
        <strain evidence="1">DP1</strain>
    </source>
</reference>
<dbReference type="EMBL" id="CAMPGE010004361">
    <property type="protein sequence ID" value="CAI2363206.1"/>
    <property type="molecule type" value="Genomic_DNA"/>
</dbReference>
<dbReference type="Proteomes" id="UP001295684">
    <property type="component" value="Unassembled WGS sequence"/>
</dbReference>
<dbReference type="AlphaFoldDB" id="A0AAD1UAU1"/>
<evidence type="ECO:0000313" key="1">
    <source>
        <dbReference type="EMBL" id="CAI2363206.1"/>
    </source>
</evidence>